<dbReference type="AlphaFoldDB" id="X0WZK1"/>
<proteinExistence type="predicted"/>
<protein>
    <submittedName>
        <fullName evidence="1">Uncharacterized protein</fullName>
    </submittedName>
</protein>
<gene>
    <name evidence="1" type="ORF">S01H1_69668</name>
</gene>
<name>X0WZK1_9ZZZZ</name>
<comment type="caution">
    <text evidence="1">The sequence shown here is derived from an EMBL/GenBank/DDBJ whole genome shotgun (WGS) entry which is preliminary data.</text>
</comment>
<sequence>RITNQFANREEASVFLQIYLPQGKKEIHPEFFVKGEDNLLHPISGDVAAESWNEKSKVWSAIFKLDLSSGALGDNSLHVEISVSEGGAVLNKELKLTVLY</sequence>
<reference evidence="1" key="1">
    <citation type="journal article" date="2014" name="Front. Microbiol.">
        <title>High frequency of phylogenetically diverse reductive dehalogenase-homologous genes in deep subseafloor sedimentary metagenomes.</title>
        <authorList>
            <person name="Kawai M."/>
            <person name="Futagami T."/>
            <person name="Toyoda A."/>
            <person name="Takaki Y."/>
            <person name="Nishi S."/>
            <person name="Hori S."/>
            <person name="Arai W."/>
            <person name="Tsubouchi T."/>
            <person name="Morono Y."/>
            <person name="Uchiyama I."/>
            <person name="Ito T."/>
            <person name="Fujiyama A."/>
            <person name="Inagaki F."/>
            <person name="Takami H."/>
        </authorList>
    </citation>
    <scope>NUCLEOTIDE SEQUENCE</scope>
    <source>
        <strain evidence="1">Expedition CK06-06</strain>
    </source>
</reference>
<dbReference type="EMBL" id="BARS01046270">
    <property type="protein sequence ID" value="GAG28622.1"/>
    <property type="molecule type" value="Genomic_DNA"/>
</dbReference>
<feature type="non-terminal residue" evidence="1">
    <location>
        <position position="1"/>
    </location>
</feature>
<organism evidence="1">
    <name type="scientific">marine sediment metagenome</name>
    <dbReference type="NCBI Taxonomy" id="412755"/>
    <lineage>
        <taxon>unclassified sequences</taxon>
        <taxon>metagenomes</taxon>
        <taxon>ecological metagenomes</taxon>
    </lineage>
</organism>
<evidence type="ECO:0000313" key="1">
    <source>
        <dbReference type="EMBL" id="GAG28622.1"/>
    </source>
</evidence>
<accession>X0WZK1</accession>